<dbReference type="Proteomes" id="UP000078561">
    <property type="component" value="Unassembled WGS sequence"/>
</dbReference>
<keyword evidence="4 8" id="KW-0812">Transmembrane</keyword>
<feature type="transmembrane region" description="Helical" evidence="8">
    <location>
        <begin position="87"/>
        <end position="106"/>
    </location>
</feature>
<evidence type="ECO:0000256" key="2">
    <source>
        <dbReference type="ARBA" id="ARBA00008170"/>
    </source>
</evidence>
<dbReference type="PANTHER" id="PTHR12266:SF0">
    <property type="entry name" value="MITOCHONDRIAL SODIUM_CALCIUM EXCHANGER PROTEIN"/>
    <property type="match status" value="1"/>
</dbReference>
<dbReference type="Gene3D" id="1.20.1420.30">
    <property type="entry name" value="NCX, central ion-binding region"/>
    <property type="match status" value="1"/>
</dbReference>
<organism evidence="11">
    <name type="scientific">Absidia glauca</name>
    <name type="common">Pin mould</name>
    <dbReference type="NCBI Taxonomy" id="4829"/>
    <lineage>
        <taxon>Eukaryota</taxon>
        <taxon>Fungi</taxon>
        <taxon>Fungi incertae sedis</taxon>
        <taxon>Mucoromycota</taxon>
        <taxon>Mucoromycotina</taxon>
        <taxon>Mucoromycetes</taxon>
        <taxon>Mucorales</taxon>
        <taxon>Cunninghamellaceae</taxon>
        <taxon>Absidia</taxon>
    </lineage>
</organism>
<feature type="transmembrane region" description="Helical" evidence="8">
    <location>
        <begin position="190"/>
        <end position="208"/>
    </location>
</feature>
<feature type="transmembrane region" description="Helical" evidence="8">
    <location>
        <begin position="214"/>
        <end position="238"/>
    </location>
</feature>
<dbReference type="STRING" id="4829.A0A168N8W3"/>
<keyword evidence="3" id="KW-0813">Transport</keyword>
<comment type="subcellular location">
    <subcellularLocation>
        <location evidence="1">Membrane</location>
        <topology evidence="1">Multi-pass membrane protein</topology>
    </subcellularLocation>
</comment>
<dbReference type="AlphaFoldDB" id="A0A168N8W3"/>
<dbReference type="InterPro" id="IPR051359">
    <property type="entry name" value="CaCA_antiporter"/>
</dbReference>
<evidence type="ECO:0000256" key="7">
    <source>
        <dbReference type="SAM" id="MobiDB-lite"/>
    </source>
</evidence>
<evidence type="ECO:0000256" key="1">
    <source>
        <dbReference type="ARBA" id="ARBA00004141"/>
    </source>
</evidence>
<name>A0A168N8W3_ABSGL</name>
<feature type="transmembrane region" description="Helical" evidence="8">
    <location>
        <begin position="649"/>
        <end position="668"/>
    </location>
</feature>
<evidence type="ECO:0000256" key="9">
    <source>
        <dbReference type="SAM" id="SignalP"/>
    </source>
</evidence>
<keyword evidence="5 8" id="KW-1133">Transmembrane helix</keyword>
<dbReference type="GO" id="GO:0006874">
    <property type="term" value="P:intracellular calcium ion homeostasis"/>
    <property type="evidence" value="ECO:0007669"/>
    <property type="project" value="TreeGrafter"/>
</dbReference>
<reference evidence="11" key="1">
    <citation type="submission" date="2016-04" db="EMBL/GenBank/DDBJ databases">
        <authorList>
            <person name="Evans L.H."/>
            <person name="Alamgir A."/>
            <person name="Owens N."/>
            <person name="Weber N.D."/>
            <person name="Virtaneva K."/>
            <person name="Barbian K."/>
            <person name="Babar A."/>
            <person name="Rosenke K."/>
        </authorList>
    </citation>
    <scope>NUCLEOTIDE SEQUENCE [LARGE SCALE GENOMIC DNA]</scope>
    <source>
        <strain evidence="11">CBS 101.48</strain>
    </source>
</reference>
<evidence type="ECO:0000256" key="5">
    <source>
        <dbReference type="ARBA" id="ARBA00022989"/>
    </source>
</evidence>
<feature type="transmembrane region" description="Helical" evidence="8">
    <location>
        <begin position="616"/>
        <end position="637"/>
    </location>
</feature>
<evidence type="ECO:0000256" key="6">
    <source>
        <dbReference type="ARBA" id="ARBA00023136"/>
    </source>
</evidence>
<gene>
    <name evidence="11" type="primary">ABSGL_05722.1 scaffold 7421</name>
</gene>
<feature type="chain" id="PRO_5007899309" description="Sodium/calcium exchanger membrane region domain-containing protein" evidence="9">
    <location>
        <begin position="26"/>
        <end position="672"/>
    </location>
</feature>
<keyword evidence="12" id="KW-1185">Reference proteome</keyword>
<sequence length="672" mass="74759">MALGRSTVLLISLFLFTKLITYAWQQQNLHSASAYSKRDLNIEDKCDNIYRYEDQCSYVREHCQDATPGLVNYIELYYCSSTAGKPAVFVFLWVWLLFLFGFVGIAASDFFCPNLQTIASALHLSESLTGVTFLALGNGSPDLFSTFSAMNSNMGSLALGELIGAAAFIVSVVAGSMCAIKPFRVQKHSFLRDVSFFTLAIIMVLLIVSDGLIYLYEAILLIVFYVIYVILVVGGNYYMKRRSNYLNLVQRARLEYEENGSDVDHLLLGSDQHSDDMELYDEGFETEGYQDYARLGTTAPPHHLGLRIRTSLFSAIEFQDVVHSLQRTNMGHHRYDFLLRQRQRRQRDASEAATTNVPLTSRMDSSDTVSEYNDTPSLPINTSQSRLLRYWYQLRNKLPSDDIQLYLFPSLTNFDDKSLFNKLSSIISSPMILLLVITLPVVKGSMLQVDGADDDEGGGAVALDETTLAMLEAIPDENNLTDDMTATWCRWLTAVQLVGSCLLIGVVCAISSSNGAAILLPLAAGVGLLLSTLFLWTTTPYRRPRLYWMMCFVGFGMAVVWIYIIANEVVSVLQTIGLALGVSEAILGLTVFAVVRKGMEGATYVTCQRQEPYPINVSKTILVSSVGLLIVLISSLVLVPLNGYRMSKAFGYAWIAVYLVTMVANLVVEFRS</sequence>
<feature type="region of interest" description="Disordered" evidence="7">
    <location>
        <begin position="347"/>
        <end position="377"/>
    </location>
</feature>
<dbReference type="GO" id="GO:0016020">
    <property type="term" value="C:membrane"/>
    <property type="evidence" value="ECO:0007669"/>
    <property type="project" value="UniProtKB-SubCell"/>
</dbReference>
<dbReference type="OMA" id="IWIMNIA"/>
<feature type="transmembrane region" description="Helical" evidence="8">
    <location>
        <begin position="572"/>
        <end position="595"/>
    </location>
</feature>
<feature type="domain" description="Sodium/calcium exchanger membrane region" evidence="10">
    <location>
        <begin position="94"/>
        <end position="233"/>
    </location>
</feature>
<evidence type="ECO:0000256" key="3">
    <source>
        <dbReference type="ARBA" id="ARBA00022448"/>
    </source>
</evidence>
<evidence type="ECO:0000259" key="10">
    <source>
        <dbReference type="Pfam" id="PF01699"/>
    </source>
</evidence>
<evidence type="ECO:0000313" key="12">
    <source>
        <dbReference type="Proteomes" id="UP000078561"/>
    </source>
</evidence>
<feature type="transmembrane region" description="Helical" evidence="8">
    <location>
        <begin position="518"/>
        <end position="539"/>
    </location>
</feature>
<feature type="transmembrane region" description="Helical" evidence="8">
    <location>
        <begin position="546"/>
        <end position="566"/>
    </location>
</feature>
<dbReference type="Pfam" id="PF01699">
    <property type="entry name" value="Na_Ca_ex"/>
    <property type="match status" value="1"/>
</dbReference>
<proteinExistence type="inferred from homology"/>
<protein>
    <recommendedName>
        <fullName evidence="10">Sodium/calcium exchanger membrane region domain-containing protein</fullName>
    </recommendedName>
</protein>
<keyword evidence="6 8" id="KW-0472">Membrane</keyword>
<dbReference type="EMBL" id="LT553105">
    <property type="protein sequence ID" value="SAM00056.1"/>
    <property type="molecule type" value="Genomic_DNA"/>
</dbReference>
<dbReference type="InParanoid" id="A0A168N8W3"/>
<feature type="transmembrane region" description="Helical" evidence="8">
    <location>
        <begin position="491"/>
        <end position="512"/>
    </location>
</feature>
<accession>A0A168N8W3</accession>
<keyword evidence="9" id="KW-0732">Signal</keyword>
<dbReference type="InterPro" id="IPR044880">
    <property type="entry name" value="NCX_ion-bd_dom_sf"/>
</dbReference>
<feature type="signal peptide" evidence="9">
    <location>
        <begin position="1"/>
        <end position="25"/>
    </location>
</feature>
<feature type="compositionally biased region" description="Polar residues" evidence="7">
    <location>
        <begin position="352"/>
        <end position="377"/>
    </location>
</feature>
<evidence type="ECO:0000256" key="8">
    <source>
        <dbReference type="SAM" id="Phobius"/>
    </source>
</evidence>
<comment type="similarity">
    <text evidence="2">Belongs to the Ca(2+):cation antiporter (CaCA) (TC 2.A.19) family.</text>
</comment>
<evidence type="ECO:0000256" key="4">
    <source>
        <dbReference type="ARBA" id="ARBA00022692"/>
    </source>
</evidence>
<feature type="transmembrane region" description="Helical" evidence="8">
    <location>
        <begin position="157"/>
        <end position="178"/>
    </location>
</feature>
<dbReference type="OrthoDB" id="407410at2759"/>
<dbReference type="PANTHER" id="PTHR12266">
    <property type="entry name" value="NA+/CA2+ K+ INDEPENDENT EXCHANGER"/>
    <property type="match status" value="1"/>
</dbReference>
<evidence type="ECO:0000313" key="11">
    <source>
        <dbReference type="EMBL" id="SAM00056.1"/>
    </source>
</evidence>
<dbReference type="InterPro" id="IPR004837">
    <property type="entry name" value="NaCa_Exmemb"/>
</dbReference>
<feature type="transmembrane region" description="Helical" evidence="8">
    <location>
        <begin position="118"/>
        <end position="137"/>
    </location>
</feature>
<dbReference type="GO" id="GO:0008324">
    <property type="term" value="F:monoatomic cation transmembrane transporter activity"/>
    <property type="evidence" value="ECO:0007669"/>
    <property type="project" value="TreeGrafter"/>
</dbReference>